<reference evidence="1" key="1">
    <citation type="submission" date="2018-10" db="EMBL/GenBank/DDBJ databases">
        <title>Effector identification in a new, highly contiguous assembly of the strawberry crown rot pathogen Phytophthora cactorum.</title>
        <authorList>
            <person name="Armitage A.D."/>
            <person name="Nellist C.F."/>
            <person name="Bates H."/>
            <person name="Vickerstaff R.J."/>
            <person name="Harrison R.J."/>
        </authorList>
    </citation>
    <scope>NUCLEOTIDE SEQUENCE</scope>
    <source>
        <strain evidence="1">4040</strain>
    </source>
</reference>
<organism evidence="1 2">
    <name type="scientific">Phytophthora cactorum</name>
    <dbReference type="NCBI Taxonomy" id="29920"/>
    <lineage>
        <taxon>Eukaryota</taxon>
        <taxon>Sar</taxon>
        <taxon>Stramenopiles</taxon>
        <taxon>Oomycota</taxon>
        <taxon>Peronosporomycetes</taxon>
        <taxon>Peronosporales</taxon>
        <taxon>Peronosporaceae</taxon>
        <taxon>Phytophthora</taxon>
    </lineage>
</organism>
<protein>
    <submittedName>
        <fullName evidence="1">Uncharacterized protein</fullName>
    </submittedName>
</protein>
<proteinExistence type="predicted"/>
<dbReference type="AlphaFoldDB" id="A0A8T1AKQ1"/>
<dbReference type="PANTHER" id="PTHR40866:SF1">
    <property type="entry name" value="BED-TYPE DOMAIN-CONTAINING PROTEIN"/>
    <property type="match status" value="1"/>
</dbReference>
<dbReference type="InterPro" id="IPR012337">
    <property type="entry name" value="RNaseH-like_sf"/>
</dbReference>
<dbReference type="VEuPathDB" id="FungiDB:PC110_g23872"/>
<dbReference type="SUPFAM" id="SSF53098">
    <property type="entry name" value="Ribonuclease H-like"/>
    <property type="match status" value="1"/>
</dbReference>
<gene>
    <name evidence="1" type="ORF">PC117_g26026</name>
</gene>
<name>A0A8T1AKQ1_9STRA</name>
<dbReference type="PANTHER" id="PTHR40866">
    <property type="entry name" value="BED-TYPE DOMAIN-CONTAINING PROTEIN"/>
    <property type="match status" value="1"/>
</dbReference>
<evidence type="ECO:0000313" key="2">
    <source>
        <dbReference type="Proteomes" id="UP000736787"/>
    </source>
</evidence>
<accession>A0A8T1AKQ1</accession>
<dbReference type="Proteomes" id="UP000736787">
    <property type="component" value="Unassembled WGS sequence"/>
</dbReference>
<evidence type="ECO:0000313" key="1">
    <source>
        <dbReference type="EMBL" id="KAG2883438.1"/>
    </source>
</evidence>
<dbReference type="VEuPathDB" id="FungiDB:PC110_g9114"/>
<dbReference type="EMBL" id="RCMK01002222">
    <property type="protein sequence ID" value="KAG2883438.1"/>
    <property type="molecule type" value="Genomic_DNA"/>
</dbReference>
<sequence length="191" mass="21519">MTNASAAATGTLVSWVSQKASNRYAWLRWIVMSNRPIPSASPSSHAINKRLANIMGVLLVGCASHRLNLAVKQSLEPHEEDLENVQVLMRKLCTLKEAAKRRAKTPLLPVLRQEKRWSSTFAMLDRYVRLREFLSADDGEIAELLPSRSTHRSLQTLLEEMKDIESISKKLQSDGLTPLQARELFDGLLEL</sequence>
<comment type="caution">
    <text evidence="1">The sequence shown here is derived from an EMBL/GenBank/DDBJ whole genome shotgun (WGS) entry which is preliminary data.</text>
</comment>